<dbReference type="GO" id="GO:0030170">
    <property type="term" value="F:pyridoxal phosphate binding"/>
    <property type="evidence" value="ECO:0007669"/>
    <property type="project" value="InterPro"/>
</dbReference>
<protein>
    <submittedName>
        <fullName evidence="2">MOSC domain-containing protein</fullName>
    </submittedName>
</protein>
<evidence type="ECO:0000313" key="5">
    <source>
        <dbReference type="Proteomes" id="UP000562982"/>
    </source>
</evidence>
<sequence>MINDLADPAAGAPVARVVALHVHPVKSLGGLAVAAGMLGLCGLEDDRRWMVTDPDGGFLTQRQVARMALVTVARAPGGLVLALAGQGAHAVALPPVDGARRMVRVWKDSVPAVDAGDAVAGWLSAALGRPCRLVYLHDAGARSADPAFAPAGATVGFADGFAVLVASRESLGALNRDLPSPVPMDRFRPNLVLEGATPWVEDGWRLLAVGEALLRIVKPCSRCIMTTIDQKTAEIPDPREPLATLARTRRARGGVMFGQNAVVVRPGRVAVGDAVWVLEDGPSNLVVA</sequence>
<dbReference type="InterPro" id="IPR005303">
    <property type="entry name" value="MOCOS_middle"/>
</dbReference>
<proteinExistence type="predicted"/>
<evidence type="ECO:0000259" key="1">
    <source>
        <dbReference type="PROSITE" id="PS51340"/>
    </source>
</evidence>
<dbReference type="PANTHER" id="PTHR14237">
    <property type="entry name" value="MOLYBDOPTERIN COFACTOR SULFURASE MOSC"/>
    <property type="match status" value="1"/>
</dbReference>
<gene>
    <name evidence="3" type="ORF">C7453_101381</name>
    <name evidence="2" type="ORF">HLH32_01890</name>
</gene>
<accession>A0A370GBP1</accession>
<comment type="caution">
    <text evidence="3">The sequence shown here is derived from an EMBL/GenBank/DDBJ whole genome shotgun (WGS) entry which is preliminary data.</text>
</comment>
<dbReference type="Pfam" id="PF03473">
    <property type="entry name" value="MOSC"/>
    <property type="match status" value="1"/>
</dbReference>
<dbReference type="PROSITE" id="PS51340">
    <property type="entry name" value="MOSC"/>
    <property type="match status" value="1"/>
</dbReference>
<keyword evidence="4" id="KW-1185">Reference proteome</keyword>
<dbReference type="GO" id="GO:0003824">
    <property type="term" value="F:catalytic activity"/>
    <property type="evidence" value="ECO:0007669"/>
    <property type="project" value="InterPro"/>
</dbReference>
<dbReference type="Proteomes" id="UP000254958">
    <property type="component" value="Unassembled WGS sequence"/>
</dbReference>
<dbReference type="RefSeq" id="WP_114725498.1">
    <property type="nucleotide sequence ID" value="NZ_BJMI01000004.1"/>
</dbReference>
<evidence type="ECO:0000313" key="3">
    <source>
        <dbReference type="EMBL" id="RDI40586.1"/>
    </source>
</evidence>
<reference evidence="2 5" key="2">
    <citation type="submission" date="2020-04" db="EMBL/GenBank/DDBJ databases">
        <title>Description of novel Gluconacetobacter.</title>
        <authorList>
            <person name="Sombolestani A."/>
        </authorList>
    </citation>
    <scope>NUCLEOTIDE SEQUENCE [LARGE SCALE GENOMIC DNA]</scope>
    <source>
        <strain evidence="2 5">LMG 1382</strain>
    </source>
</reference>
<dbReference type="OrthoDB" id="581532at2"/>
<dbReference type="AlphaFoldDB" id="A0A370GBP1"/>
<reference evidence="3 4" key="1">
    <citation type="submission" date="2018-07" db="EMBL/GenBank/DDBJ databases">
        <title>Genomic Encyclopedia of Type Strains, Phase IV (KMG-IV): sequencing the most valuable type-strain genomes for metagenomic binning, comparative biology and taxonomic classification.</title>
        <authorList>
            <person name="Goeker M."/>
        </authorList>
    </citation>
    <scope>NUCLEOTIDE SEQUENCE [LARGE SCALE GENOMIC DNA]</scope>
    <source>
        <strain evidence="3 4">DSM 5603</strain>
    </source>
</reference>
<dbReference type="SUPFAM" id="SSF50800">
    <property type="entry name" value="PK beta-barrel domain-like"/>
    <property type="match status" value="1"/>
</dbReference>
<dbReference type="Pfam" id="PF03476">
    <property type="entry name" value="MOSC_N"/>
    <property type="match status" value="1"/>
</dbReference>
<dbReference type="SUPFAM" id="SSF141673">
    <property type="entry name" value="MOSC N-terminal domain-like"/>
    <property type="match status" value="1"/>
</dbReference>
<evidence type="ECO:0000313" key="2">
    <source>
        <dbReference type="EMBL" id="MBB2185156.1"/>
    </source>
</evidence>
<dbReference type="EMBL" id="JABEQI010000001">
    <property type="protein sequence ID" value="MBB2185156.1"/>
    <property type="molecule type" value="Genomic_DNA"/>
</dbReference>
<dbReference type="EMBL" id="QQAW01000001">
    <property type="protein sequence ID" value="RDI40586.1"/>
    <property type="molecule type" value="Genomic_DNA"/>
</dbReference>
<name>A0A370GBP1_GLULI</name>
<organism evidence="3 4">
    <name type="scientific">Gluconacetobacter liquefaciens</name>
    <name type="common">Acetobacter liquefaciens</name>
    <dbReference type="NCBI Taxonomy" id="89584"/>
    <lineage>
        <taxon>Bacteria</taxon>
        <taxon>Pseudomonadati</taxon>
        <taxon>Pseudomonadota</taxon>
        <taxon>Alphaproteobacteria</taxon>
        <taxon>Acetobacterales</taxon>
        <taxon>Acetobacteraceae</taxon>
        <taxon>Gluconacetobacter</taxon>
    </lineage>
</organism>
<dbReference type="PANTHER" id="PTHR14237:SF19">
    <property type="entry name" value="MITOCHONDRIAL AMIDOXIME REDUCING COMPONENT 1"/>
    <property type="match status" value="1"/>
</dbReference>
<dbReference type="Proteomes" id="UP000562982">
    <property type="component" value="Unassembled WGS sequence"/>
</dbReference>
<dbReference type="Gene3D" id="2.40.33.20">
    <property type="entry name" value="PK beta-barrel domain-like"/>
    <property type="match status" value="1"/>
</dbReference>
<evidence type="ECO:0000313" key="4">
    <source>
        <dbReference type="Proteomes" id="UP000254958"/>
    </source>
</evidence>
<dbReference type="GO" id="GO:0030151">
    <property type="term" value="F:molybdenum ion binding"/>
    <property type="evidence" value="ECO:0007669"/>
    <property type="project" value="InterPro"/>
</dbReference>
<dbReference type="InterPro" id="IPR011037">
    <property type="entry name" value="Pyrv_Knase-like_insert_dom_sf"/>
</dbReference>
<dbReference type="InterPro" id="IPR005302">
    <property type="entry name" value="MoCF_Sase_C"/>
</dbReference>
<feature type="domain" description="MOSC" evidence="1">
    <location>
        <begin position="131"/>
        <end position="278"/>
    </location>
</feature>